<evidence type="ECO:0008006" key="8">
    <source>
        <dbReference type="Google" id="ProtNLM"/>
    </source>
</evidence>
<feature type="transmembrane region" description="Helical" evidence="5">
    <location>
        <begin position="63"/>
        <end position="83"/>
    </location>
</feature>
<dbReference type="PANTHER" id="PTHR19282:SF452">
    <property type="entry name" value="LD03691P"/>
    <property type="match status" value="1"/>
</dbReference>
<evidence type="ECO:0000256" key="2">
    <source>
        <dbReference type="ARBA" id="ARBA00022692"/>
    </source>
</evidence>
<gene>
    <name evidence="6" type="ORF">CBOVIS_LOCUS9720</name>
</gene>
<evidence type="ECO:0000256" key="5">
    <source>
        <dbReference type="SAM" id="Phobius"/>
    </source>
</evidence>
<dbReference type="EMBL" id="CADEPM010000006">
    <property type="protein sequence ID" value="CAB3407864.1"/>
    <property type="molecule type" value="Genomic_DNA"/>
</dbReference>
<comment type="subcellular location">
    <subcellularLocation>
        <location evidence="1">Membrane</location>
        <topology evidence="1">Multi-pass membrane protein</topology>
    </subcellularLocation>
</comment>
<dbReference type="AlphaFoldDB" id="A0A8S1F9V7"/>
<dbReference type="InterPro" id="IPR008952">
    <property type="entry name" value="Tetraspanin_EC2_sf"/>
</dbReference>
<keyword evidence="7" id="KW-1185">Reference proteome</keyword>
<dbReference type="SUPFAM" id="SSF48652">
    <property type="entry name" value="Tetraspanin"/>
    <property type="match status" value="1"/>
</dbReference>
<keyword evidence="3 5" id="KW-1133">Transmembrane helix</keyword>
<dbReference type="Proteomes" id="UP000494206">
    <property type="component" value="Unassembled WGS sequence"/>
</dbReference>
<accession>A0A8S1F9V7</accession>
<sequence length="258" mass="28921">MGTFRGTAYGAGGRTIFYIYIITTLISILFSIACVCYGSWLIARRSQYAELVSPSLYVDVGRILVVVSLISIACYLICTYAIFKEMRCVVTSCAVASIVIAVMLILGGIIGLNFREQLVNYTPLNLKMLTSLRELYGTHDMDAITEAWDHLQKNFKCCGVNGTDNAVIWRTSKWYMHQKAPKVLLPESCCIETELERCQSNPFNNDGDAPYYTKTCYQPLRDDLLHVMAVASWLSIANAIVQVIPSGASCWYSRLIRK</sequence>
<evidence type="ECO:0000256" key="4">
    <source>
        <dbReference type="ARBA" id="ARBA00023136"/>
    </source>
</evidence>
<dbReference type="CDD" id="cd03156">
    <property type="entry name" value="uroplakin_I_like_LEL"/>
    <property type="match status" value="1"/>
</dbReference>
<dbReference type="Gene3D" id="1.10.1450.10">
    <property type="entry name" value="Tetraspanin"/>
    <property type="match status" value="1"/>
</dbReference>
<organism evidence="6 7">
    <name type="scientific">Caenorhabditis bovis</name>
    <dbReference type="NCBI Taxonomy" id="2654633"/>
    <lineage>
        <taxon>Eukaryota</taxon>
        <taxon>Metazoa</taxon>
        <taxon>Ecdysozoa</taxon>
        <taxon>Nematoda</taxon>
        <taxon>Chromadorea</taxon>
        <taxon>Rhabditida</taxon>
        <taxon>Rhabditina</taxon>
        <taxon>Rhabditomorpha</taxon>
        <taxon>Rhabditoidea</taxon>
        <taxon>Rhabditidae</taxon>
        <taxon>Peloderinae</taxon>
        <taxon>Caenorhabditis</taxon>
    </lineage>
</organism>
<dbReference type="GO" id="GO:0016020">
    <property type="term" value="C:membrane"/>
    <property type="evidence" value="ECO:0007669"/>
    <property type="project" value="UniProtKB-SubCell"/>
</dbReference>
<evidence type="ECO:0000313" key="7">
    <source>
        <dbReference type="Proteomes" id="UP000494206"/>
    </source>
</evidence>
<evidence type="ECO:0000256" key="1">
    <source>
        <dbReference type="ARBA" id="ARBA00004141"/>
    </source>
</evidence>
<reference evidence="6 7" key="1">
    <citation type="submission" date="2020-04" db="EMBL/GenBank/DDBJ databases">
        <authorList>
            <person name="Laetsch R D."/>
            <person name="Stevens L."/>
            <person name="Kumar S."/>
            <person name="Blaxter L. M."/>
        </authorList>
    </citation>
    <scope>NUCLEOTIDE SEQUENCE [LARGE SCALE GENOMIC DNA]</scope>
</reference>
<comment type="caution">
    <text evidence="6">The sequence shown here is derived from an EMBL/GenBank/DDBJ whole genome shotgun (WGS) entry which is preliminary data.</text>
</comment>
<dbReference type="InterPro" id="IPR018499">
    <property type="entry name" value="Tetraspanin/Peripherin"/>
</dbReference>
<keyword evidence="4 5" id="KW-0472">Membrane</keyword>
<proteinExistence type="predicted"/>
<dbReference type="PANTHER" id="PTHR19282">
    <property type="entry name" value="TETRASPANIN"/>
    <property type="match status" value="1"/>
</dbReference>
<name>A0A8S1F9V7_9PELO</name>
<feature type="transmembrane region" description="Helical" evidence="5">
    <location>
        <begin position="17"/>
        <end position="42"/>
    </location>
</feature>
<evidence type="ECO:0000256" key="3">
    <source>
        <dbReference type="ARBA" id="ARBA00022989"/>
    </source>
</evidence>
<keyword evidence="2 5" id="KW-0812">Transmembrane</keyword>
<evidence type="ECO:0000313" key="6">
    <source>
        <dbReference type="EMBL" id="CAB3407864.1"/>
    </source>
</evidence>
<dbReference type="OrthoDB" id="438211at2759"/>
<dbReference type="Pfam" id="PF00335">
    <property type="entry name" value="Tetraspanin"/>
    <property type="match status" value="1"/>
</dbReference>
<feature type="transmembrane region" description="Helical" evidence="5">
    <location>
        <begin position="89"/>
        <end position="112"/>
    </location>
</feature>
<protein>
    <recommendedName>
        <fullName evidence="8">Tetraspanin</fullName>
    </recommendedName>
</protein>
<dbReference type="PROSITE" id="PS51257">
    <property type="entry name" value="PROKAR_LIPOPROTEIN"/>
    <property type="match status" value="1"/>
</dbReference>